<dbReference type="AlphaFoldDB" id="H7FUG5"/>
<accession>H7FUG5</accession>
<evidence type="ECO:0000313" key="1">
    <source>
        <dbReference type="EMBL" id="EIA07841.1"/>
    </source>
</evidence>
<dbReference type="Proteomes" id="UP000005566">
    <property type="component" value="Unassembled WGS sequence"/>
</dbReference>
<dbReference type="EMBL" id="AHKF01000020">
    <property type="protein sequence ID" value="EIA07841.1"/>
    <property type="molecule type" value="Genomic_DNA"/>
</dbReference>
<gene>
    <name evidence="1" type="ORF">HJ01_02709</name>
</gene>
<name>H7FUG5_FLAFP</name>
<evidence type="ECO:0000313" key="2">
    <source>
        <dbReference type="Proteomes" id="UP000005566"/>
    </source>
</evidence>
<proteinExistence type="predicted"/>
<reference evidence="1 2" key="1">
    <citation type="journal article" date="2014" name="Acta Crystallogr. D">
        <title>Structure-based characterization and antifreeze properties of a hyperactive ice-binding protein from the Antarctic bacterium Flavobacterium frigoris PS1.</title>
        <authorList>
            <person name="Do H."/>
            <person name="Kim S.J."/>
            <person name="Kim H.J."/>
            <person name="Lee J.H."/>
        </authorList>
    </citation>
    <scope>NUCLEOTIDE SEQUENCE [LARGE SCALE GENOMIC DNA]</scope>
    <source>
        <strain evidence="1 2">PS1</strain>
    </source>
</reference>
<sequence>MNNRVSNAFAFILFSAEFSSVLGAVSCYSLQSLCFLKIKT</sequence>
<keyword evidence="2" id="KW-1185">Reference proteome</keyword>
<organism evidence="1 2">
    <name type="scientific">Flavobacterium frigoris (strain PS1)</name>
    <dbReference type="NCBI Taxonomy" id="1086011"/>
    <lineage>
        <taxon>Bacteria</taxon>
        <taxon>Pseudomonadati</taxon>
        <taxon>Bacteroidota</taxon>
        <taxon>Flavobacteriia</taxon>
        <taxon>Flavobacteriales</taxon>
        <taxon>Flavobacteriaceae</taxon>
        <taxon>Flavobacterium</taxon>
    </lineage>
</organism>
<protein>
    <submittedName>
        <fullName evidence="1">Uncharacterized protein</fullName>
    </submittedName>
</protein>
<comment type="caution">
    <text evidence="1">The sequence shown here is derived from an EMBL/GenBank/DDBJ whole genome shotgun (WGS) entry which is preliminary data.</text>
</comment>